<reference evidence="3" key="2">
    <citation type="submission" date="2018-10" db="UniProtKB">
        <authorList>
            <consortium name="EnsemblPlants"/>
        </authorList>
    </citation>
    <scope>IDENTIFICATION</scope>
</reference>
<feature type="domain" description="F-box" evidence="1">
    <location>
        <begin position="2"/>
        <end position="41"/>
    </location>
</feature>
<evidence type="ECO:0000313" key="4">
    <source>
        <dbReference type="Proteomes" id="UP000019116"/>
    </source>
</evidence>
<dbReference type="EnsemblPlants" id="TraesCS7B02G497800.1">
    <property type="protein sequence ID" value="TraesCS7B02G497800.1.cds1"/>
    <property type="gene ID" value="TraesCS7B02G497800"/>
</dbReference>
<dbReference type="Gramene" id="TraesCS7B03G1320600.1">
    <property type="protein sequence ID" value="TraesCS7B03G1320600.1.CDS1"/>
    <property type="gene ID" value="TraesCS7B03G1320600"/>
</dbReference>
<evidence type="ECO:0000259" key="1">
    <source>
        <dbReference type="Pfam" id="PF12937"/>
    </source>
</evidence>
<dbReference type="Pfam" id="PF23635">
    <property type="entry name" value="Beta-prop_AT5G49610-like"/>
    <property type="match status" value="1"/>
</dbReference>
<dbReference type="Gramene" id="TraesCS7B02G497800.1">
    <property type="protein sequence ID" value="TraesCS7B02G497800.1.cds1"/>
    <property type="gene ID" value="TraesCS7B02G497800"/>
</dbReference>
<dbReference type="STRING" id="4565.A0A3B6SVW5"/>
<dbReference type="Gene3D" id="1.20.1280.50">
    <property type="match status" value="1"/>
</dbReference>
<dbReference type="SUPFAM" id="SSF81383">
    <property type="entry name" value="F-box domain"/>
    <property type="match status" value="1"/>
</dbReference>
<reference evidence="3" key="1">
    <citation type="submission" date="2018-08" db="EMBL/GenBank/DDBJ databases">
        <authorList>
            <person name="Rossello M."/>
        </authorList>
    </citation>
    <scope>NUCLEOTIDE SEQUENCE [LARGE SCALE GENOMIC DNA]</scope>
    <source>
        <strain evidence="3">cv. Chinese Spring</strain>
    </source>
</reference>
<sequence>MLTEILLRLPPQPSSLPRASAVCKRWRDLLTDPGFFRRFCTHHRYPPLLGVFQCHDQLEFTPVPAAPDRIPPASLDLPNRDLWVRLLGCRHGRILILNRVHTEVLVWDPIFGGQHHVPVPPEFNLGYINAAVLCAARDQGHVHGNCYSTPFKVILLLMRRSDGRPLASIYSSETDTWGGLISAEVPYRHCYGTCISTLVGNVLYWSYPYTKEGILGFDLEQQNFDVLEGPSGMYRCHNHQIIQADDETVGLEMLSDNDQKIQMWERKVNCHGVASWVQWKTIEMHKILGLPRQVEGEKASLEFIRGYVEDTDMIFLYVKGSVYVVQLKSMQSRKLFEVSNTRIYCHSFRCFYAPGDYSSLVLVL</sequence>
<dbReference type="InterPro" id="IPR036047">
    <property type="entry name" value="F-box-like_dom_sf"/>
</dbReference>
<protein>
    <submittedName>
        <fullName evidence="3">Uncharacterized protein</fullName>
    </submittedName>
</protein>
<accession>A0A3B6SVW5</accession>
<organism evidence="3">
    <name type="scientific">Triticum aestivum</name>
    <name type="common">Wheat</name>
    <dbReference type="NCBI Taxonomy" id="4565"/>
    <lineage>
        <taxon>Eukaryota</taxon>
        <taxon>Viridiplantae</taxon>
        <taxon>Streptophyta</taxon>
        <taxon>Embryophyta</taxon>
        <taxon>Tracheophyta</taxon>
        <taxon>Spermatophyta</taxon>
        <taxon>Magnoliopsida</taxon>
        <taxon>Liliopsida</taxon>
        <taxon>Poales</taxon>
        <taxon>Poaceae</taxon>
        <taxon>BOP clade</taxon>
        <taxon>Pooideae</taxon>
        <taxon>Triticodae</taxon>
        <taxon>Triticeae</taxon>
        <taxon>Triticinae</taxon>
        <taxon>Triticum</taxon>
    </lineage>
</organism>
<evidence type="ECO:0000313" key="3">
    <source>
        <dbReference type="EnsemblPlants" id="TraesCS7B02G497800.1.cds1"/>
    </source>
</evidence>
<evidence type="ECO:0000259" key="2">
    <source>
        <dbReference type="Pfam" id="PF23635"/>
    </source>
</evidence>
<dbReference type="OrthoDB" id="625245at2759"/>
<dbReference type="PANTHER" id="PTHR32133:SF266">
    <property type="entry name" value="F-BOX DOMAIN-CONTAINING PROTEIN"/>
    <property type="match status" value="1"/>
</dbReference>
<dbReference type="Proteomes" id="UP000019116">
    <property type="component" value="Chromosome 7B"/>
</dbReference>
<dbReference type="AlphaFoldDB" id="A0A3B6SVW5"/>
<keyword evidence="4" id="KW-1185">Reference proteome</keyword>
<dbReference type="InterPro" id="IPR001810">
    <property type="entry name" value="F-box_dom"/>
</dbReference>
<dbReference type="InterPro" id="IPR056594">
    <property type="entry name" value="AT5G49610-like_b-prop"/>
</dbReference>
<proteinExistence type="predicted"/>
<name>A0A3B6SVW5_WHEAT</name>
<dbReference type="Pfam" id="PF12937">
    <property type="entry name" value="F-box-like"/>
    <property type="match status" value="1"/>
</dbReference>
<dbReference type="PANTHER" id="PTHR32133">
    <property type="entry name" value="OS07G0120400 PROTEIN"/>
    <property type="match status" value="1"/>
</dbReference>
<feature type="domain" description="F-box protein AT5G49610-like beta-propeller" evidence="2">
    <location>
        <begin position="86"/>
        <end position="343"/>
    </location>
</feature>